<dbReference type="Proteomes" id="UP000054558">
    <property type="component" value="Unassembled WGS sequence"/>
</dbReference>
<dbReference type="EMBL" id="DF237183">
    <property type="protein sequence ID" value="GAQ85421.1"/>
    <property type="molecule type" value="Genomic_DNA"/>
</dbReference>
<name>A0A1Y1I8F7_KLENI</name>
<feature type="compositionally biased region" description="Basic and acidic residues" evidence="2">
    <location>
        <begin position="767"/>
        <end position="778"/>
    </location>
</feature>
<feature type="compositionally biased region" description="Basic and acidic residues" evidence="2">
    <location>
        <begin position="207"/>
        <end position="245"/>
    </location>
</feature>
<evidence type="ECO:0000256" key="1">
    <source>
        <dbReference type="SAM" id="Coils"/>
    </source>
</evidence>
<protein>
    <recommendedName>
        <fullName evidence="5">Alpha-helical coiled-coil rod protein</fullName>
    </recommendedName>
</protein>
<proteinExistence type="predicted"/>
<sequence length="922" mass="100606">MSDVSMDLGQWTQAASLAWQWTNTIRKELEAAQCSNVQLQAEVAKLREVQIIVGACGASGDSEGAVRAMLAQCREELAKEKAASENLRHYYGCGRENLKGPESGAHNTADSEPLERAQREVTELKATIKRQVEQIAQLTLQLAEAKAETALPSGGGVELRGDQRGVPGGPAASEVDLLRVQVAALKEIVSIQEEGVLRKAQRGGGALKEDKPGREPDLENRNMGKQSESSERQDAAGGPSEKDPSQADIGGCRGDDDVGGEDEKTVGGIQYVKALLGRWREEVYALVLESKEREWEVVREAAKVGRELDTERGLREEKNTRCKVLEQRAISLTAELQIQRDAAERGAQSLSTLQKEHATAKAALTQADSAIRLLWTAVQQWQRKEDAGLQKLAESERLLDGFARRLRFAEERLVFGRELGRGKREGRGREAGNAGTEGPSVNRSEFSLQGVLAVGSSGQSHLQHNKEGQAVTEVQPCRMRIGDSAMRLTEGEASGRDPGRMTGVKNRENEMSRTDCTVTGRKVERAEWPLVERGQVEQSRGDARRSIEGESELEAEVERLQRERAMLVGRVRQLEGGAELTSLTARREELEAQLTGCRERADTAAERAANLEELLASARASLAREGETVEQLQSSSKKALARELRRAEEQARADLAAAAEAHETESAALRARVAALERENAKAAVNLRQLERQAAQVKEQKTHERDARISELECRLERQDADLRSVRRERSVLLAQLRKLERDAHARKRGIGEGGLHAEVVRTPAPRSERKPLVESERNGAVGGTRGGSPGEYGWPAKKSLLTVAAGVAMSKQVGSPGLDGGLKESFAESSEEGSEKDRELESLFLGGKRPLNMKETGGVGLNDPGITTPPHKEEESLETPGGPAQRRRVSEVLDESGHDLMLRLNKLAQLSNAILDGSVGQ</sequence>
<evidence type="ECO:0000313" key="4">
    <source>
        <dbReference type="Proteomes" id="UP000054558"/>
    </source>
</evidence>
<keyword evidence="4" id="KW-1185">Reference proteome</keyword>
<feature type="region of interest" description="Disordered" evidence="2">
    <location>
        <begin position="199"/>
        <end position="263"/>
    </location>
</feature>
<gene>
    <name evidence="3" type="ORF">KFL_002340110</name>
</gene>
<feature type="coiled-coil region" evidence="1">
    <location>
        <begin position="543"/>
        <end position="743"/>
    </location>
</feature>
<reference evidence="3 4" key="1">
    <citation type="journal article" date="2014" name="Nat. Commun.">
        <title>Klebsormidium flaccidum genome reveals primary factors for plant terrestrial adaptation.</title>
        <authorList>
            <person name="Hori K."/>
            <person name="Maruyama F."/>
            <person name="Fujisawa T."/>
            <person name="Togashi T."/>
            <person name="Yamamoto N."/>
            <person name="Seo M."/>
            <person name="Sato S."/>
            <person name="Yamada T."/>
            <person name="Mori H."/>
            <person name="Tajima N."/>
            <person name="Moriyama T."/>
            <person name="Ikeuchi M."/>
            <person name="Watanabe M."/>
            <person name="Wada H."/>
            <person name="Kobayashi K."/>
            <person name="Saito M."/>
            <person name="Masuda T."/>
            <person name="Sasaki-Sekimoto Y."/>
            <person name="Mashiguchi K."/>
            <person name="Awai K."/>
            <person name="Shimojima M."/>
            <person name="Masuda S."/>
            <person name="Iwai M."/>
            <person name="Nobusawa T."/>
            <person name="Narise T."/>
            <person name="Kondo S."/>
            <person name="Saito H."/>
            <person name="Sato R."/>
            <person name="Murakawa M."/>
            <person name="Ihara Y."/>
            <person name="Oshima-Yamada Y."/>
            <person name="Ohtaka K."/>
            <person name="Satoh M."/>
            <person name="Sonobe K."/>
            <person name="Ishii M."/>
            <person name="Ohtani R."/>
            <person name="Kanamori-Sato M."/>
            <person name="Honoki R."/>
            <person name="Miyazaki D."/>
            <person name="Mochizuki H."/>
            <person name="Umetsu J."/>
            <person name="Higashi K."/>
            <person name="Shibata D."/>
            <person name="Kamiya Y."/>
            <person name="Sato N."/>
            <person name="Nakamura Y."/>
            <person name="Tabata S."/>
            <person name="Ida S."/>
            <person name="Kurokawa K."/>
            <person name="Ohta H."/>
        </authorList>
    </citation>
    <scope>NUCLEOTIDE SEQUENCE [LARGE SCALE GENOMIC DNA]</scope>
    <source>
        <strain evidence="3 4">NIES-2285</strain>
    </source>
</reference>
<feature type="compositionally biased region" description="Basic and acidic residues" evidence="2">
    <location>
        <begin position="253"/>
        <end position="263"/>
    </location>
</feature>
<feature type="compositionally biased region" description="Gly residues" evidence="2">
    <location>
        <begin position="781"/>
        <end position="791"/>
    </location>
</feature>
<accession>A0A1Y1I8F7</accession>
<dbReference type="OMA" id="ECGHMER"/>
<evidence type="ECO:0000256" key="2">
    <source>
        <dbReference type="SAM" id="MobiDB-lite"/>
    </source>
</evidence>
<feature type="region of interest" description="Disordered" evidence="2">
    <location>
        <begin position="765"/>
        <end position="794"/>
    </location>
</feature>
<feature type="region of interest" description="Disordered" evidence="2">
    <location>
        <begin position="814"/>
        <end position="890"/>
    </location>
</feature>
<feature type="coiled-coil region" evidence="1">
    <location>
        <begin position="114"/>
        <end position="148"/>
    </location>
</feature>
<evidence type="ECO:0008006" key="5">
    <source>
        <dbReference type="Google" id="ProtNLM"/>
    </source>
</evidence>
<keyword evidence="1" id="KW-0175">Coiled coil</keyword>
<dbReference type="AlphaFoldDB" id="A0A1Y1I8F7"/>
<evidence type="ECO:0000313" key="3">
    <source>
        <dbReference type="EMBL" id="GAQ85421.1"/>
    </source>
</evidence>
<organism evidence="3 4">
    <name type="scientific">Klebsormidium nitens</name>
    <name type="common">Green alga</name>
    <name type="synonym">Ulothrix nitens</name>
    <dbReference type="NCBI Taxonomy" id="105231"/>
    <lineage>
        <taxon>Eukaryota</taxon>
        <taxon>Viridiplantae</taxon>
        <taxon>Streptophyta</taxon>
        <taxon>Klebsormidiophyceae</taxon>
        <taxon>Klebsormidiales</taxon>
        <taxon>Klebsormidiaceae</taxon>
        <taxon>Klebsormidium</taxon>
    </lineage>
</organism>
<feature type="region of interest" description="Disordered" evidence="2">
    <location>
        <begin position="423"/>
        <end position="443"/>
    </location>
</feature>